<dbReference type="GO" id="GO:0005524">
    <property type="term" value="F:ATP binding"/>
    <property type="evidence" value="ECO:0007669"/>
    <property type="project" value="UniProtKB-KW"/>
</dbReference>
<accession>A0A1E4T032</accession>
<dbReference type="AlphaFoldDB" id="A0A1E4T032"/>
<feature type="compositionally biased region" description="Low complexity" evidence="9">
    <location>
        <begin position="149"/>
        <end position="168"/>
    </location>
</feature>
<sequence>MISSSKKRHGMLLYNSNGTLSTSASSLSISSHTATSSNTLQSTTQPNRRINRSTTTASLSLASFLQNDEETNPSTSSSNFTILQDSTNNARQKPASPEVRRYREEALGKLIRSKNLNDGKENINHNGAYLKDLSSEANNKRKTSVVANAQSSLKESASSARSSNRASTYSIGSIVTTKSNSSSFKSLAHKLANVVSSSSSSDKDAGSASPDESDKRRFRHSRHSSNLSGSSLLEQSNSSTAIIPDHPITNAQDPEVFDPLKDTEETHEQLAVPQLKKKSSLFRLKHSISLRSLTSSRGSNDTESLNSTTTSSDASLRRINLSSIRKSIVSFGGGGISSSNSAASNRMSVDYSAIDKSNISLPVLQQGSRGKITSKLKNSSSLLSISSFVSNATTTNHESVNDVYTIKTPELDQIQQKLLLRLCNQQKIVSFNTFMNKLRSKEKKIEKLAESSFSEVFLERKIQSNRPICVWKVIPFGDESRNQQQLNELIQELSITMAMSTVEGFIKIKSATVVRGGFPEELIDSWDCFQESKGNFENERPDIFGKHQLHLVMRLEYGGEDLKQFEIKNWRQAYSIFWKIAEILKKGEESHEFEHRDLHWGNVVIKESETKTTQESSEALSLDDDNESDNNVSVSIIDFTLSRAKIADKIVFTGLDIPGFFKGKGDYQYEIYRLMRQKLSSQPSQIPKSESTISLSSTLTTASTATNNYSGTFVDWSVKHHQLNVFWLHYILDRLINHKNLKPIRMNPITRSTSSHFINGVNSGGSIGMNNEISNEIASYDKLIYLSKLIDPSKKKRRFKREFESVGDFVDWCHKSRVY</sequence>
<dbReference type="PANTHER" id="PTHR24419">
    <property type="entry name" value="INTERLEUKIN-1 RECEPTOR-ASSOCIATED KINASE"/>
    <property type="match status" value="1"/>
</dbReference>
<gene>
    <name evidence="11" type="ORF">CANARDRAFT_28786</name>
</gene>
<feature type="region of interest" description="Disordered" evidence="9">
    <location>
        <begin position="141"/>
        <end position="168"/>
    </location>
</feature>
<keyword evidence="6" id="KW-0067">ATP-binding</keyword>
<feature type="region of interest" description="Disordered" evidence="9">
    <location>
        <begin position="67"/>
        <end position="99"/>
    </location>
</feature>
<feature type="region of interest" description="Disordered" evidence="9">
    <location>
        <begin position="195"/>
        <end position="233"/>
    </location>
</feature>
<evidence type="ECO:0000256" key="9">
    <source>
        <dbReference type="SAM" id="MobiDB-lite"/>
    </source>
</evidence>
<dbReference type="SUPFAM" id="SSF56112">
    <property type="entry name" value="Protein kinase-like (PK-like)"/>
    <property type="match status" value="1"/>
</dbReference>
<dbReference type="PROSITE" id="PS50011">
    <property type="entry name" value="PROTEIN_KINASE_DOM"/>
    <property type="match status" value="1"/>
</dbReference>
<evidence type="ECO:0000259" key="10">
    <source>
        <dbReference type="PROSITE" id="PS50011"/>
    </source>
</evidence>
<dbReference type="InterPro" id="IPR011009">
    <property type="entry name" value="Kinase-like_dom_sf"/>
</dbReference>
<evidence type="ECO:0000256" key="1">
    <source>
        <dbReference type="ARBA" id="ARBA00012513"/>
    </source>
</evidence>
<evidence type="ECO:0000256" key="8">
    <source>
        <dbReference type="ARBA" id="ARBA00048679"/>
    </source>
</evidence>
<feature type="compositionally biased region" description="Low complexity" evidence="9">
    <location>
        <begin position="224"/>
        <end position="233"/>
    </location>
</feature>
<keyword evidence="3" id="KW-0808">Transferase</keyword>
<dbReference type="EC" id="2.7.11.1" evidence="1"/>
<dbReference type="InterPro" id="IPR024604">
    <property type="entry name" value="GSG2_C"/>
</dbReference>
<dbReference type="GO" id="GO:0000278">
    <property type="term" value="P:mitotic cell cycle"/>
    <property type="evidence" value="ECO:0007669"/>
    <property type="project" value="TreeGrafter"/>
</dbReference>
<dbReference type="Gene3D" id="3.30.200.20">
    <property type="entry name" value="Phosphorylase Kinase, domain 1"/>
    <property type="match status" value="1"/>
</dbReference>
<dbReference type="GO" id="GO:0005737">
    <property type="term" value="C:cytoplasm"/>
    <property type="evidence" value="ECO:0007669"/>
    <property type="project" value="TreeGrafter"/>
</dbReference>
<evidence type="ECO:0000256" key="6">
    <source>
        <dbReference type="ARBA" id="ARBA00022840"/>
    </source>
</evidence>
<dbReference type="GO" id="GO:0072354">
    <property type="term" value="F:histone H3T3 kinase activity"/>
    <property type="evidence" value="ECO:0007669"/>
    <property type="project" value="TreeGrafter"/>
</dbReference>
<dbReference type="STRING" id="983967.A0A1E4T032"/>
<dbReference type="Gene3D" id="1.10.510.10">
    <property type="entry name" value="Transferase(Phosphotransferase) domain 1"/>
    <property type="match status" value="1"/>
</dbReference>
<dbReference type="GO" id="GO:0035556">
    <property type="term" value="P:intracellular signal transduction"/>
    <property type="evidence" value="ECO:0007669"/>
    <property type="project" value="TreeGrafter"/>
</dbReference>
<keyword evidence="2" id="KW-0723">Serine/threonine-protein kinase</keyword>
<evidence type="ECO:0000313" key="12">
    <source>
        <dbReference type="Proteomes" id="UP000094801"/>
    </source>
</evidence>
<organism evidence="11 12">
    <name type="scientific">[Candida] arabinofermentans NRRL YB-2248</name>
    <dbReference type="NCBI Taxonomy" id="983967"/>
    <lineage>
        <taxon>Eukaryota</taxon>
        <taxon>Fungi</taxon>
        <taxon>Dikarya</taxon>
        <taxon>Ascomycota</taxon>
        <taxon>Saccharomycotina</taxon>
        <taxon>Pichiomycetes</taxon>
        <taxon>Pichiales</taxon>
        <taxon>Pichiaceae</taxon>
        <taxon>Ogataea</taxon>
        <taxon>Ogataea/Candida clade</taxon>
    </lineage>
</organism>
<dbReference type="PANTHER" id="PTHR24419:SF18">
    <property type="entry name" value="SERINE_THREONINE-PROTEIN KINASE HASPIN"/>
    <property type="match status" value="1"/>
</dbReference>
<dbReference type="EMBL" id="KV453854">
    <property type="protein sequence ID" value="ODV85072.1"/>
    <property type="molecule type" value="Genomic_DNA"/>
</dbReference>
<feature type="domain" description="Protein kinase" evidence="10">
    <location>
        <begin position="442"/>
        <end position="810"/>
    </location>
</feature>
<keyword evidence="5" id="KW-0418">Kinase</keyword>
<keyword evidence="12" id="KW-1185">Reference proteome</keyword>
<evidence type="ECO:0000256" key="4">
    <source>
        <dbReference type="ARBA" id="ARBA00022741"/>
    </source>
</evidence>
<dbReference type="SMART" id="SM01331">
    <property type="entry name" value="DUF3635"/>
    <property type="match status" value="1"/>
</dbReference>
<comment type="catalytic activity">
    <reaction evidence="8">
        <text>L-seryl-[protein] + ATP = O-phospho-L-seryl-[protein] + ADP + H(+)</text>
        <dbReference type="Rhea" id="RHEA:17989"/>
        <dbReference type="Rhea" id="RHEA-COMP:9863"/>
        <dbReference type="Rhea" id="RHEA-COMP:11604"/>
        <dbReference type="ChEBI" id="CHEBI:15378"/>
        <dbReference type="ChEBI" id="CHEBI:29999"/>
        <dbReference type="ChEBI" id="CHEBI:30616"/>
        <dbReference type="ChEBI" id="CHEBI:83421"/>
        <dbReference type="ChEBI" id="CHEBI:456216"/>
        <dbReference type="EC" id="2.7.11.1"/>
    </reaction>
</comment>
<protein>
    <recommendedName>
        <fullName evidence="1">non-specific serine/threonine protein kinase</fullName>
        <ecNumber evidence="1">2.7.11.1</ecNumber>
    </recommendedName>
</protein>
<evidence type="ECO:0000256" key="7">
    <source>
        <dbReference type="ARBA" id="ARBA00047899"/>
    </source>
</evidence>
<feature type="compositionally biased region" description="Polar residues" evidence="9">
    <location>
        <begin position="72"/>
        <end position="91"/>
    </location>
</feature>
<evidence type="ECO:0000256" key="3">
    <source>
        <dbReference type="ARBA" id="ARBA00022679"/>
    </source>
</evidence>
<keyword evidence="4" id="KW-0547">Nucleotide-binding</keyword>
<dbReference type="OrthoDB" id="5327538at2759"/>
<dbReference type="Proteomes" id="UP000094801">
    <property type="component" value="Unassembled WGS sequence"/>
</dbReference>
<evidence type="ECO:0000256" key="5">
    <source>
        <dbReference type="ARBA" id="ARBA00022777"/>
    </source>
</evidence>
<comment type="catalytic activity">
    <reaction evidence="7">
        <text>L-threonyl-[protein] + ATP = O-phospho-L-threonyl-[protein] + ADP + H(+)</text>
        <dbReference type="Rhea" id="RHEA:46608"/>
        <dbReference type="Rhea" id="RHEA-COMP:11060"/>
        <dbReference type="Rhea" id="RHEA-COMP:11605"/>
        <dbReference type="ChEBI" id="CHEBI:15378"/>
        <dbReference type="ChEBI" id="CHEBI:30013"/>
        <dbReference type="ChEBI" id="CHEBI:30616"/>
        <dbReference type="ChEBI" id="CHEBI:61977"/>
        <dbReference type="ChEBI" id="CHEBI:456216"/>
        <dbReference type="EC" id="2.7.11.1"/>
    </reaction>
</comment>
<evidence type="ECO:0000313" key="11">
    <source>
        <dbReference type="EMBL" id="ODV85072.1"/>
    </source>
</evidence>
<reference evidence="12" key="1">
    <citation type="submission" date="2016-04" db="EMBL/GenBank/DDBJ databases">
        <title>Comparative genomics of biotechnologically important yeasts.</title>
        <authorList>
            <consortium name="DOE Joint Genome Institute"/>
            <person name="Riley R."/>
            <person name="Haridas S."/>
            <person name="Wolfe K.H."/>
            <person name="Lopes M.R."/>
            <person name="Hittinger C.T."/>
            <person name="Goker M."/>
            <person name="Salamov A."/>
            <person name="Wisecaver J."/>
            <person name="Long T.M."/>
            <person name="Aerts A.L."/>
            <person name="Barry K."/>
            <person name="Choi C."/>
            <person name="Clum A."/>
            <person name="Coughlan A.Y."/>
            <person name="Deshpande S."/>
            <person name="Douglass A.P."/>
            <person name="Hanson S.J."/>
            <person name="Klenk H.-P."/>
            <person name="Labutti K."/>
            <person name="Lapidus A."/>
            <person name="Lindquist E."/>
            <person name="Lipzen A."/>
            <person name="Meier-Kolthoff J.P."/>
            <person name="Ohm R.A."/>
            <person name="Otillar R.P."/>
            <person name="Pangilinan J."/>
            <person name="Peng Y."/>
            <person name="Rokas A."/>
            <person name="Rosa C.A."/>
            <person name="Scheuner C."/>
            <person name="Sibirny A.A."/>
            <person name="Slot J.C."/>
            <person name="Stielow J.B."/>
            <person name="Sun H."/>
            <person name="Kurtzman C.P."/>
            <person name="Blackwell M."/>
            <person name="Grigoriev I.V."/>
            <person name="Jeffries T.W."/>
        </authorList>
    </citation>
    <scope>NUCLEOTIDE SEQUENCE [LARGE SCALE GENOMIC DNA]</scope>
    <source>
        <strain evidence="12">NRRL YB-2248</strain>
    </source>
</reference>
<evidence type="ECO:0000256" key="2">
    <source>
        <dbReference type="ARBA" id="ARBA00022527"/>
    </source>
</evidence>
<dbReference type="Pfam" id="PF12330">
    <property type="entry name" value="Haspin_kinase"/>
    <property type="match status" value="1"/>
</dbReference>
<dbReference type="InterPro" id="IPR000719">
    <property type="entry name" value="Prot_kinase_dom"/>
</dbReference>
<dbReference type="GO" id="GO:0005634">
    <property type="term" value="C:nucleus"/>
    <property type="evidence" value="ECO:0007669"/>
    <property type="project" value="TreeGrafter"/>
</dbReference>
<proteinExistence type="predicted"/>
<name>A0A1E4T032_9ASCO</name>